<accession>A0A3N4HGW0</accession>
<evidence type="ECO:0000259" key="1">
    <source>
        <dbReference type="PROSITE" id="PS50181"/>
    </source>
</evidence>
<name>A0A3N4HGW0_ASCIM</name>
<protein>
    <recommendedName>
        <fullName evidence="1">F-box domain-containing protein</fullName>
    </recommendedName>
</protein>
<dbReference type="SUPFAM" id="SSF81383">
    <property type="entry name" value="F-box domain"/>
    <property type="match status" value="1"/>
</dbReference>
<dbReference type="SMART" id="SM00256">
    <property type="entry name" value="FBOX"/>
    <property type="match status" value="1"/>
</dbReference>
<dbReference type="PROSITE" id="PS50181">
    <property type="entry name" value="FBOX"/>
    <property type="match status" value="1"/>
</dbReference>
<dbReference type="Pfam" id="PF12937">
    <property type="entry name" value="F-box-like"/>
    <property type="match status" value="1"/>
</dbReference>
<evidence type="ECO:0000313" key="2">
    <source>
        <dbReference type="EMBL" id="RPA71591.1"/>
    </source>
</evidence>
<sequence length="363" mass="41712">MQPKDSRFDRMELERVGTFLDADRSRQGEKRKQEFQISRDELKRQCLTTGVLPSLVVSIAAVPNVQINNWSNWKATVYPPSPFVPTKTLAAPWSSQPLPILRLPSELIIQIFSRISTPQTYLTLIKVCRQLYTIGSRSFTRRLFAVAWFNTYCNDAQDQAPRVIEYLARYIRLHCIQGNGDAPCSTVNQLNNLHTGVPVHLMPLYHGNTRHVSEGCSWRAHAFAEFTIPCFRVQQSELYARAIEQVELTMEHVAAPQEGWTMENISRLLEVPDVVFADSLVRLFHELEEEQTVKSRRCDILANDCNDHRYLAGMQLMRDQYICCCTVLNPTSIMERQKMVAEQEASDAQPRRLCSITAPLKFY</sequence>
<organism evidence="2 3">
    <name type="scientific">Ascobolus immersus RN42</name>
    <dbReference type="NCBI Taxonomy" id="1160509"/>
    <lineage>
        <taxon>Eukaryota</taxon>
        <taxon>Fungi</taxon>
        <taxon>Dikarya</taxon>
        <taxon>Ascomycota</taxon>
        <taxon>Pezizomycotina</taxon>
        <taxon>Pezizomycetes</taxon>
        <taxon>Pezizales</taxon>
        <taxon>Ascobolaceae</taxon>
        <taxon>Ascobolus</taxon>
    </lineage>
</organism>
<feature type="domain" description="F-box" evidence="1">
    <location>
        <begin position="97"/>
        <end position="147"/>
    </location>
</feature>
<evidence type="ECO:0000313" key="3">
    <source>
        <dbReference type="Proteomes" id="UP000275078"/>
    </source>
</evidence>
<dbReference type="InterPro" id="IPR001810">
    <property type="entry name" value="F-box_dom"/>
</dbReference>
<reference evidence="2 3" key="1">
    <citation type="journal article" date="2018" name="Nat. Ecol. Evol.">
        <title>Pezizomycetes genomes reveal the molecular basis of ectomycorrhizal truffle lifestyle.</title>
        <authorList>
            <person name="Murat C."/>
            <person name="Payen T."/>
            <person name="Noel B."/>
            <person name="Kuo A."/>
            <person name="Morin E."/>
            <person name="Chen J."/>
            <person name="Kohler A."/>
            <person name="Krizsan K."/>
            <person name="Balestrini R."/>
            <person name="Da Silva C."/>
            <person name="Montanini B."/>
            <person name="Hainaut M."/>
            <person name="Levati E."/>
            <person name="Barry K.W."/>
            <person name="Belfiori B."/>
            <person name="Cichocki N."/>
            <person name="Clum A."/>
            <person name="Dockter R.B."/>
            <person name="Fauchery L."/>
            <person name="Guy J."/>
            <person name="Iotti M."/>
            <person name="Le Tacon F."/>
            <person name="Lindquist E.A."/>
            <person name="Lipzen A."/>
            <person name="Malagnac F."/>
            <person name="Mello A."/>
            <person name="Molinier V."/>
            <person name="Miyauchi S."/>
            <person name="Poulain J."/>
            <person name="Riccioni C."/>
            <person name="Rubini A."/>
            <person name="Sitrit Y."/>
            <person name="Splivallo R."/>
            <person name="Traeger S."/>
            <person name="Wang M."/>
            <person name="Zifcakova L."/>
            <person name="Wipf D."/>
            <person name="Zambonelli A."/>
            <person name="Paolocci F."/>
            <person name="Nowrousian M."/>
            <person name="Ottonello S."/>
            <person name="Baldrian P."/>
            <person name="Spatafora J.W."/>
            <person name="Henrissat B."/>
            <person name="Nagy L.G."/>
            <person name="Aury J.M."/>
            <person name="Wincker P."/>
            <person name="Grigoriev I.V."/>
            <person name="Bonfante P."/>
            <person name="Martin F.M."/>
        </authorList>
    </citation>
    <scope>NUCLEOTIDE SEQUENCE [LARGE SCALE GENOMIC DNA]</scope>
    <source>
        <strain evidence="2 3">RN42</strain>
    </source>
</reference>
<dbReference type="InterPro" id="IPR036047">
    <property type="entry name" value="F-box-like_dom_sf"/>
</dbReference>
<proteinExistence type="predicted"/>
<dbReference type="Proteomes" id="UP000275078">
    <property type="component" value="Unassembled WGS sequence"/>
</dbReference>
<gene>
    <name evidence="2" type="ORF">BJ508DRAFT_315472</name>
</gene>
<dbReference type="EMBL" id="ML119915">
    <property type="protein sequence ID" value="RPA71591.1"/>
    <property type="molecule type" value="Genomic_DNA"/>
</dbReference>
<keyword evidence="3" id="KW-1185">Reference proteome</keyword>
<dbReference type="AlphaFoldDB" id="A0A3N4HGW0"/>